<dbReference type="GO" id="GO:0006508">
    <property type="term" value="P:proteolysis"/>
    <property type="evidence" value="ECO:0007669"/>
    <property type="project" value="InterPro"/>
</dbReference>
<dbReference type="AlphaFoldDB" id="A0A7M6DJD8"/>
<dbReference type="Proteomes" id="UP000594262">
    <property type="component" value="Unplaced"/>
</dbReference>
<reference evidence="2" key="1">
    <citation type="submission" date="2021-01" db="UniProtKB">
        <authorList>
            <consortium name="EnsemblMetazoa"/>
        </authorList>
    </citation>
    <scope>IDENTIFICATION</scope>
</reference>
<dbReference type="InterPro" id="IPR029058">
    <property type="entry name" value="AB_hydrolase_fold"/>
</dbReference>
<accession>A0A7M6DJD8</accession>
<dbReference type="PANTHER" id="PTHR43056:SF5">
    <property type="entry name" value="PEPTIDASE S9 PROLYL OLIGOPEPTIDASE CATALYTIC DOMAIN-CONTAINING PROTEIN"/>
    <property type="match status" value="1"/>
</dbReference>
<sequence length="693" mass="77953">MVQVKEYGEWESPLKSDDVVQASNSIARMYFDRFDSSKIYWDELRPTEGGMTTIFSKNVTDSTDGTPERWTPQGGCDVYDMVHEYGGAAYMVNNDVIYFSNLVDNCIYTVSKHDRVPKRLTQLSETENPGNKSPYRYADMDFSRADNFFFCVREDHYSATVEKDGQCRNTLVAINTNTAQQTIFATGNDFYSTPRVSPDGKKVAYITWVHNNMPWDETQLYIGHFHTNGEKIHVGEHKKIAGEENLNLMEPRWTADGKLLVVADKDGWWNLYEVQHLHSDTPTLKCVHQDKAQELGSPCWHLGYRSYYPNPKNADQVAVLYGGKPALLSISSGSYKEYTLGVSEHASYCIFSPDGAYLFLQVVSPMKPSKIVRINVTTGQIDDFYYSGKNIVEEPFLSVPVKKCFDTPTKGSPGKAYGYYYPPKNGNFKAPDGSLPPVLLKVHGGPTSAASLAMDLQKQYFTSRGIAIFDMDYRGSTGYGTAYRNLLKLKWGVYDIEDCLAGALYLVSEGLVDVDKLLISGGSSGGYTTLACLTFDTNKPRVFAAGTSYYGICDLSALAEHTHKFESHYPDTMIAEYPKQADIYKARSPLFHTEQFKNPCCFFQGLLDKVVPPAQSQTMYTTLKDQGTTCAYVTFDDEGHGFKKAENKKKALDGEFYFYSKMLGFEAADPDIEIPIANLPEKQNPKKRHRKNK</sequence>
<dbReference type="Gene3D" id="3.40.50.1820">
    <property type="entry name" value="alpha/beta hydrolase"/>
    <property type="match status" value="1"/>
</dbReference>
<feature type="domain" description="Peptidase S9 prolyl oligopeptidase catalytic" evidence="1">
    <location>
        <begin position="455"/>
        <end position="664"/>
    </location>
</feature>
<dbReference type="OrthoDB" id="416344at2759"/>
<dbReference type="InterPro" id="IPR011042">
    <property type="entry name" value="6-blade_b-propeller_TolB-like"/>
</dbReference>
<evidence type="ECO:0000313" key="2">
    <source>
        <dbReference type="EnsemblMetazoa" id="CLYHEMP013051.8"/>
    </source>
</evidence>
<dbReference type="InterPro" id="IPR001375">
    <property type="entry name" value="Peptidase_S9_cat"/>
</dbReference>
<name>A0A7M6DJD8_9CNID</name>
<dbReference type="InterPro" id="IPR050585">
    <property type="entry name" value="Xaa-Pro_dipeptidyl-ppase/CocE"/>
</dbReference>
<dbReference type="SUPFAM" id="SSF82171">
    <property type="entry name" value="DPP6 N-terminal domain-like"/>
    <property type="match status" value="1"/>
</dbReference>
<evidence type="ECO:0000313" key="3">
    <source>
        <dbReference type="Proteomes" id="UP000594262"/>
    </source>
</evidence>
<organism evidence="2 3">
    <name type="scientific">Clytia hemisphaerica</name>
    <dbReference type="NCBI Taxonomy" id="252671"/>
    <lineage>
        <taxon>Eukaryota</taxon>
        <taxon>Metazoa</taxon>
        <taxon>Cnidaria</taxon>
        <taxon>Hydrozoa</taxon>
        <taxon>Hydroidolina</taxon>
        <taxon>Leptothecata</taxon>
        <taxon>Obeliida</taxon>
        <taxon>Clytiidae</taxon>
        <taxon>Clytia</taxon>
    </lineage>
</organism>
<protein>
    <recommendedName>
        <fullName evidence="1">Peptidase S9 prolyl oligopeptidase catalytic domain-containing protein</fullName>
    </recommendedName>
</protein>
<dbReference type="PANTHER" id="PTHR43056">
    <property type="entry name" value="PEPTIDASE S9 PROLYL OLIGOPEPTIDASE"/>
    <property type="match status" value="1"/>
</dbReference>
<keyword evidence="3" id="KW-1185">Reference proteome</keyword>
<dbReference type="Gene3D" id="2.120.10.30">
    <property type="entry name" value="TolB, C-terminal domain"/>
    <property type="match status" value="1"/>
</dbReference>
<evidence type="ECO:0000259" key="1">
    <source>
        <dbReference type="Pfam" id="PF00326"/>
    </source>
</evidence>
<dbReference type="EnsemblMetazoa" id="CLYHEMT013051.8">
    <property type="protein sequence ID" value="CLYHEMP013051.8"/>
    <property type="gene ID" value="CLYHEMG013051"/>
</dbReference>
<dbReference type="Pfam" id="PF00326">
    <property type="entry name" value="Peptidase_S9"/>
    <property type="match status" value="1"/>
</dbReference>
<dbReference type="GeneID" id="136818790"/>
<dbReference type="SUPFAM" id="SSF53474">
    <property type="entry name" value="alpha/beta-Hydrolases"/>
    <property type="match status" value="1"/>
</dbReference>
<proteinExistence type="predicted"/>
<dbReference type="GO" id="GO:0008236">
    <property type="term" value="F:serine-type peptidase activity"/>
    <property type="evidence" value="ECO:0007669"/>
    <property type="project" value="InterPro"/>
</dbReference>
<dbReference type="RefSeq" id="XP_066931128.1">
    <property type="nucleotide sequence ID" value="XM_067075027.1"/>
</dbReference>